<dbReference type="GO" id="GO:0016491">
    <property type="term" value="F:oxidoreductase activity"/>
    <property type="evidence" value="ECO:0007669"/>
    <property type="project" value="UniProtKB-KW"/>
</dbReference>
<evidence type="ECO:0000256" key="1">
    <source>
        <dbReference type="ARBA" id="ARBA00006484"/>
    </source>
</evidence>
<keyword evidence="2" id="KW-0521">NADP</keyword>
<accession>A0A8S1HX16</accession>
<evidence type="ECO:0000313" key="7">
    <source>
        <dbReference type="Proteomes" id="UP000835052"/>
    </source>
</evidence>
<dbReference type="SUPFAM" id="SSF55718">
    <property type="entry name" value="SCP-like"/>
    <property type="match status" value="1"/>
</dbReference>
<dbReference type="PANTHER" id="PTHR42808">
    <property type="entry name" value="HYDROXYSTEROID DEHYDROGENASE-LIKE PROTEIN 2"/>
    <property type="match status" value="1"/>
</dbReference>
<name>A0A8S1HX16_9PELO</name>
<feature type="domain" description="SCP2" evidence="5">
    <location>
        <begin position="42"/>
        <end position="133"/>
    </location>
</feature>
<dbReference type="Gene3D" id="3.30.1050.10">
    <property type="entry name" value="SCP2 sterol-binding domain"/>
    <property type="match status" value="1"/>
</dbReference>
<dbReference type="OrthoDB" id="5327538at2759"/>
<evidence type="ECO:0000259" key="5">
    <source>
        <dbReference type="Pfam" id="PF02036"/>
    </source>
</evidence>
<dbReference type="PANTHER" id="PTHR42808:SF3">
    <property type="entry name" value="HYDROXYSTEROID DEHYDROGENASE-LIKE PROTEIN 2"/>
    <property type="match status" value="1"/>
</dbReference>
<protein>
    <recommendedName>
        <fullName evidence="5">SCP2 domain-containing protein</fullName>
    </recommendedName>
</protein>
<comment type="similarity">
    <text evidence="1">Belongs to the short-chain dehydrogenases/reductases (SDR) family.</text>
</comment>
<evidence type="ECO:0000256" key="2">
    <source>
        <dbReference type="ARBA" id="ARBA00022857"/>
    </source>
</evidence>
<reference evidence="6" key="1">
    <citation type="submission" date="2020-10" db="EMBL/GenBank/DDBJ databases">
        <authorList>
            <person name="Kikuchi T."/>
        </authorList>
    </citation>
    <scope>NUCLEOTIDE SEQUENCE</scope>
    <source>
        <strain evidence="6">NKZ352</strain>
    </source>
</reference>
<comment type="caution">
    <text evidence="6">The sequence shown here is derived from an EMBL/GenBank/DDBJ whole genome shotgun (WGS) entry which is preliminary data.</text>
</comment>
<dbReference type="InterPro" id="IPR036527">
    <property type="entry name" value="SCP2_sterol-bd_dom_sf"/>
</dbReference>
<sequence length="140" mass="15371">SPLFPDFFLPAHLYDKLAKDFEKSRKDGSSKKSKTSSKTAPEVDAEVQQIGVGKVYQFNLTGDLNKSIVLDLKNGDGSIHDGENKDANVVFTMAATDFAPMFDGRLKPTVAFMSKKLEIKGDLPAAMKLEGVLRKFVKSN</sequence>
<keyword evidence="3" id="KW-0560">Oxidoreductase</keyword>
<dbReference type="Pfam" id="PF02036">
    <property type="entry name" value="SCP2"/>
    <property type="match status" value="1"/>
</dbReference>
<feature type="non-terminal residue" evidence="6">
    <location>
        <position position="1"/>
    </location>
</feature>
<dbReference type="AlphaFoldDB" id="A0A8S1HX16"/>
<dbReference type="Proteomes" id="UP000835052">
    <property type="component" value="Unassembled WGS sequence"/>
</dbReference>
<keyword evidence="7" id="KW-1185">Reference proteome</keyword>
<proteinExistence type="inferred from homology"/>
<organism evidence="6 7">
    <name type="scientific">Caenorhabditis auriculariae</name>
    <dbReference type="NCBI Taxonomy" id="2777116"/>
    <lineage>
        <taxon>Eukaryota</taxon>
        <taxon>Metazoa</taxon>
        <taxon>Ecdysozoa</taxon>
        <taxon>Nematoda</taxon>
        <taxon>Chromadorea</taxon>
        <taxon>Rhabditida</taxon>
        <taxon>Rhabditina</taxon>
        <taxon>Rhabditomorpha</taxon>
        <taxon>Rhabditoidea</taxon>
        <taxon>Rhabditidae</taxon>
        <taxon>Peloderinae</taxon>
        <taxon>Caenorhabditis</taxon>
    </lineage>
</organism>
<evidence type="ECO:0000256" key="3">
    <source>
        <dbReference type="ARBA" id="ARBA00023002"/>
    </source>
</evidence>
<gene>
    <name evidence="6" type="ORF">CAUJ_LOCUS14760</name>
</gene>
<dbReference type="GO" id="GO:0005739">
    <property type="term" value="C:mitochondrion"/>
    <property type="evidence" value="ECO:0007669"/>
    <property type="project" value="TreeGrafter"/>
</dbReference>
<dbReference type="InterPro" id="IPR003033">
    <property type="entry name" value="SCP2_sterol-bd_dom"/>
</dbReference>
<evidence type="ECO:0000313" key="6">
    <source>
        <dbReference type="EMBL" id="CAD6198855.1"/>
    </source>
</evidence>
<feature type="region of interest" description="Disordered" evidence="4">
    <location>
        <begin position="22"/>
        <end position="43"/>
    </location>
</feature>
<dbReference type="InterPro" id="IPR051935">
    <property type="entry name" value="HSDL2"/>
</dbReference>
<dbReference type="EMBL" id="CAJGYM010000141">
    <property type="protein sequence ID" value="CAD6198855.1"/>
    <property type="molecule type" value="Genomic_DNA"/>
</dbReference>
<evidence type="ECO:0000256" key="4">
    <source>
        <dbReference type="SAM" id="MobiDB-lite"/>
    </source>
</evidence>